<dbReference type="Gene3D" id="1.20.1740.10">
    <property type="entry name" value="Amino acid/polyamine transporter I"/>
    <property type="match status" value="1"/>
</dbReference>
<feature type="transmembrane region" description="Helical" evidence="5">
    <location>
        <begin position="211"/>
        <end position="230"/>
    </location>
</feature>
<comment type="subcellular location">
    <subcellularLocation>
        <location evidence="1">Membrane</location>
        <topology evidence="1">Multi-pass membrane protein</topology>
    </subcellularLocation>
</comment>
<evidence type="ECO:0000256" key="1">
    <source>
        <dbReference type="ARBA" id="ARBA00004141"/>
    </source>
</evidence>
<dbReference type="InterPro" id="IPR002293">
    <property type="entry name" value="AA/rel_permease1"/>
</dbReference>
<feature type="transmembrane region" description="Helical" evidence="5">
    <location>
        <begin position="104"/>
        <end position="128"/>
    </location>
</feature>
<name>A0A640SML3_9ACTN</name>
<feature type="transmembrane region" description="Helical" evidence="5">
    <location>
        <begin position="415"/>
        <end position="433"/>
    </location>
</feature>
<evidence type="ECO:0000256" key="4">
    <source>
        <dbReference type="ARBA" id="ARBA00023136"/>
    </source>
</evidence>
<feature type="transmembrane region" description="Helical" evidence="5">
    <location>
        <begin position="148"/>
        <end position="167"/>
    </location>
</feature>
<dbReference type="PANTHER" id="PTHR47547:SF1">
    <property type="entry name" value="ASPARTATE-PROTON SYMPORTER"/>
    <property type="match status" value="1"/>
</dbReference>
<dbReference type="GO" id="GO:0016020">
    <property type="term" value="C:membrane"/>
    <property type="evidence" value="ECO:0007669"/>
    <property type="project" value="UniProtKB-SubCell"/>
</dbReference>
<feature type="transmembrane region" description="Helical" evidence="5">
    <location>
        <begin position="439"/>
        <end position="456"/>
    </location>
</feature>
<keyword evidence="7" id="KW-1185">Reference proteome</keyword>
<dbReference type="Pfam" id="PF13520">
    <property type="entry name" value="AA_permease_2"/>
    <property type="match status" value="1"/>
</dbReference>
<comment type="caution">
    <text evidence="6">The sequence shown here is derived from an EMBL/GenBank/DDBJ whole genome shotgun (WGS) entry which is preliminary data.</text>
</comment>
<keyword evidence="4 5" id="KW-0472">Membrane</keyword>
<keyword evidence="3 5" id="KW-1133">Transmembrane helix</keyword>
<feature type="transmembrane region" description="Helical" evidence="5">
    <location>
        <begin position="354"/>
        <end position="374"/>
    </location>
</feature>
<dbReference type="PANTHER" id="PTHR47547">
    <property type="match status" value="1"/>
</dbReference>
<feature type="transmembrane region" description="Helical" evidence="5">
    <location>
        <begin position="61"/>
        <end position="83"/>
    </location>
</feature>
<proteinExistence type="predicted"/>
<gene>
    <name evidence="6" type="ORF">Sgleb_03650</name>
</gene>
<dbReference type="RefSeq" id="WP_229894049.1">
    <property type="nucleotide sequence ID" value="NZ_BLIO01000001.1"/>
</dbReference>
<protein>
    <submittedName>
        <fullName evidence="6">ABC transporter permease</fullName>
    </submittedName>
</protein>
<evidence type="ECO:0000313" key="7">
    <source>
        <dbReference type="Proteomes" id="UP000430079"/>
    </source>
</evidence>
<reference evidence="6 7" key="1">
    <citation type="submission" date="2019-12" db="EMBL/GenBank/DDBJ databases">
        <title>Whole genome shotgun sequence of Streptomyces hygroscopicus subsp. glebosus NBRC 13786.</title>
        <authorList>
            <person name="Ichikawa N."/>
            <person name="Kimura A."/>
            <person name="Kitahashi Y."/>
            <person name="Komaki H."/>
            <person name="Tamura T."/>
        </authorList>
    </citation>
    <scope>NUCLEOTIDE SEQUENCE [LARGE SCALE GENOMIC DNA]</scope>
    <source>
        <strain evidence="6 7">NBRC 13786</strain>
    </source>
</reference>
<feature type="transmembrane region" description="Helical" evidence="5">
    <location>
        <begin position="516"/>
        <end position="535"/>
    </location>
</feature>
<dbReference type="EMBL" id="BLIO01000001">
    <property type="protein sequence ID" value="GFE12318.1"/>
    <property type="molecule type" value="Genomic_DNA"/>
</dbReference>
<sequence length="549" mass="57952">MAERQVSGEGDGAAVPEVQAQERRLRRDLGFWGLTGIGFSNIVGSGWLFAALYAAQTAGPAALLSWVGAGLLCGLVALVMIELGATRPEGGGTVRWPLFASGRLVGTLIGWSTLLSVGGTAAEISAIMQYAGHYLPGIYNGHTLTLGGLALAAALSVLLTALNWFAVRMFAQLNNLISVFKIVVPVVTVIALIASGWHSGRLTDHGGFAPYGYVACLTALAGGGIVYSVNGFQAPLDFSGETRNPRRTIPAAVLTGIGLAVLMYLALQVAFLFTVPENLLGNGWKGVSFESPFGQLALILNLHWLASLLYADAVISPGGSAYVGVALNARHTYALAKNGTIPRYFMKVNERFGIPRRALAINLVVIMVFLLPFGGWQDIVSVMGDMYLLIYAASAVAVAVFRAEPGGRTAGWVPGLGWIAPLSFVVASEFVYWSGWHDLRLALPLVLGGLLIFLAMRRPGARDKAALESDGAGPSRSLGAELRTGAWMVAYLVGLTVLSWLGTFEGSGRLPAPYDSVTVAALALAVFFWAVRSGVQHLEVARPARPVTA</sequence>
<evidence type="ECO:0000313" key="6">
    <source>
        <dbReference type="EMBL" id="GFE12318.1"/>
    </source>
</evidence>
<evidence type="ECO:0000256" key="5">
    <source>
        <dbReference type="SAM" id="Phobius"/>
    </source>
</evidence>
<keyword evidence="2 5" id="KW-0812">Transmembrane</keyword>
<dbReference type="PIRSF" id="PIRSF006060">
    <property type="entry name" value="AA_transporter"/>
    <property type="match status" value="1"/>
</dbReference>
<feature type="transmembrane region" description="Helical" evidence="5">
    <location>
        <begin position="251"/>
        <end position="273"/>
    </location>
</feature>
<feature type="transmembrane region" description="Helical" evidence="5">
    <location>
        <begin position="386"/>
        <end position="403"/>
    </location>
</feature>
<organism evidence="6 7">
    <name type="scientific">Streptomyces glebosus</name>
    <dbReference type="NCBI Taxonomy" id="249580"/>
    <lineage>
        <taxon>Bacteria</taxon>
        <taxon>Bacillati</taxon>
        <taxon>Actinomycetota</taxon>
        <taxon>Actinomycetes</taxon>
        <taxon>Kitasatosporales</taxon>
        <taxon>Streptomycetaceae</taxon>
        <taxon>Streptomyces</taxon>
    </lineage>
</organism>
<accession>A0A640SML3</accession>
<dbReference type="InterPro" id="IPR052962">
    <property type="entry name" value="AA_Transporter_AGT"/>
</dbReference>
<dbReference type="Proteomes" id="UP000430079">
    <property type="component" value="Unassembled WGS sequence"/>
</dbReference>
<feature type="transmembrane region" description="Helical" evidence="5">
    <location>
        <begin position="485"/>
        <end position="504"/>
    </location>
</feature>
<dbReference type="GO" id="GO:0022857">
    <property type="term" value="F:transmembrane transporter activity"/>
    <property type="evidence" value="ECO:0007669"/>
    <property type="project" value="InterPro"/>
</dbReference>
<feature type="transmembrane region" description="Helical" evidence="5">
    <location>
        <begin position="179"/>
        <end position="199"/>
    </location>
</feature>
<dbReference type="AlphaFoldDB" id="A0A640SML3"/>
<evidence type="ECO:0000256" key="2">
    <source>
        <dbReference type="ARBA" id="ARBA00022692"/>
    </source>
</evidence>
<feature type="transmembrane region" description="Helical" evidence="5">
    <location>
        <begin position="29"/>
        <end position="55"/>
    </location>
</feature>
<evidence type="ECO:0000256" key="3">
    <source>
        <dbReference type="ARBA" id="ARBA00022989"/>
    </source>
</evidence>